<protein>
    <submittedName>
        <fullName evidence="1">LAMI_0H18998g1_1</fullName>
    </submittedName>
</protein>
<proteinExistence type="predicted"/>
<keyword evidence="2" id="KW-1185">Reference proteome</keyword>
<dbReference type="PANTHER" id="PTHR13618:SF1">
    <property type="entry name" value="PROTEIN ROGDI HOMOLOG"/>
    <property type="match status" value="1"/>
</dbReference>
<accession>A0A1G4KJY2</accession>
<dbReference type="OrthoDB" id="66510at2759"/>
<reference evidence="2" key="1">
    <citation type="submission" date="2016-03" db="EMBL/GenBank/DDBJ databases">
        <authorList>
            <person name="Devillers H."/>
        </authorList>
    </citation>
    <scope>NUCLEOTIDE SEQUENCE [LARGE SCALE GENOMIC DNA]</scope>
</reference>
<dbReference type="Proteomes" id="UP000191024">
    <property type="component" value="Chromosome H"/>
</dbReference>
<evidence type="ECO:0000313" key="1">
    <source>
        <dbReference type="EMBL" id="SCV04776.1"/>
    </source>
</evidence>
<dbReference type="InterPro" id="IPR028241">
    <property type="entry name" value="RAVE2/Rogdi"/>
</dbReference>
<dbReference type="EMBL" id="LT598468">
    <property type="protein sequence ID" value="SCV04776.1"/>
    <property type="molecule type" value="Genomic_DNA"/>
</dbReference>
<dbReference type="STRING" id="1230905.A0A1G4KJY2"/>
<dbReference type="Pfam" id="PF10259">
    <property type="entry name" value="Rogdi_lz"/>
    <property type="match status" value="1"/>
</dbReference>
<name>A0A1G4KJY2_9SACH</name>
<evidence type="ECO:0000313" key="2">
    <source>
        <dbReference type="Proteomes" id="UP000191024"/>
    </source>
</evidence>
<dbReference type="PANTHER" id="PTHR13618">
    <property type="entry name" value="LEUCINE ZIPPER CONTAINING TRANSCRIPTION FACTOR LZF1"/>
    <property type="match status" value="1"/>
</dbReference>
<sequence length="343" mass="38772">MSTVLFPDDYFGGPPLCETKNNEAEKIWLIEEIIKPELPNIMDNMEKCLELLLSDVSFKMPISGGGGTSKSNSGISSIRGVVTRQNCVVTDFHAIVKFPQYNWGKPIMFKMDTSRKYVLEQIRDITKNLKEALLVLEDLQQEEDPQEFIKKIATVLNLLSRSINVLENPPRQLLFPENGNDTLETLFTHTNDAPWETAHHFLNLELVIFKNEVSIEVRNLKKETALPWSRIDATTGKSFTDTVRERLKEHREKSLAEVLKAAGLRVEERSFLQSVFPNSKSGRTTMEEAQYMLSRSVTFHGHLVSESDKVSATTSDPTLISITSKLNGLESCLSNHFTNLGLI</sequence>
<dbReference type="GO" id="GO:0043291">
    <property type="term" value="C:RAVE complex"/>
    <property type="evidence" value="ECO:0007669"/>
    <property type="project" value="TreeGrafter"/>
</dbReference>
<dbReference type="AlphaFoldDB" id="A0A1G4KJY2"/>
<organism evidence="1 2">
    <name type="scientific">Lachancea mirantina</name>
    <dbReference type="NCBI Taxonomy" id="1230905"/>
    <lineage>
        <taxon>Eukaryota</taxon>
        <taxon>Fungi</taxon>
        <taxon>Dikarya</taxon>
        <taxon>Ascomycota</taxon>
        <taxon>Saccharomycotina</taxon>
        <taxon>Saccharomycetes</taxon>
        <taxon>Saccharomycetales</taxon>
        <taxon>Saccharomycetaceae</taxon>
        <taxon>Lachancea</taxon>
    </lineage>
</organism>
<gene>
    <name evidence="1" type="ORF">LAMI_0H18998G</name>
</gene>